<evidence type="ECO:0000313" key="2">
    <source>
        <dbReference type="Proteomes" id="UP000030960"/>
    </source>
</evidence>
<accession>A0A0B3SLT1</accession>
<dbReference type="RefSeq" id="WP_043144616.1">
    <property type="nucleotide sequence ID" value="NZ_AP022337.1"/>
</dbReference>
<reference evidence="1 2" key="1">
    <citation type="submission" date="2014-10" db="EMBL/GenBank/DDBJ databases">
        <title>Genome sequence of Ponticoccus sp. strain UMTAT08 isolated from clonal culture of toxic dinoflagellate Alexandrium tamiyavanichii.</title>
        <authorList>
            <person name="Gan H.Y."/>
            <person name="Muhd D.-D."/>
            <person name="Mohd Noor M.E."/>
            <person name="Yeong Y.S."/>
            <person name="Usup G."/>
        </authorList>
    </citation>
    <scope>NUCLEOTIDE SEQUENCE [LARGE SCALE GENOMIC DNA]</scope>
    <source>
        <strain evidence="1 2">UMTAT08</strain>
    </source>
</reference>
<organism evidence="1 2">
    <name type="scientific">Mameliella alba</name>
    <dbReference type="NCBI Taxonomy" id="561184"/>
    <lineage>
        <taxon>Bacteria</taxon>
        <taxon>Pseudomonadati</taxon>
        <taxon>Pseudomonadota</taxon>
        <taxon>Alphaproteobacteria</taxon>
        <taxon>Rhodobacterales</taxon>
        <taxon>Roseobacteraceae</taxon>
        <taxon>Mameliella</taxon>
    </lineage>
</organism>
<protein>
    <submittedName>
        <fullName evidence="1">Uncharacterized protein</fullName>
    </submittedName>
</protein>
<dbReference type="OrthoDB" id="7907064at2"/>
<dbReference type="STRING" id="561184.SAMN05216376_11555"/>
<evidence type="ECO:0000313" key="1">
    <source>
        <dbReference type="EMBL" id="KHQ51444.1"/>
    </source>
</evidence>
<sequence length="177" mass="19234">MTRASFPALRRFWSDEAGNAVVPYALWVPLFVAIIVSAVEIGMITVRHTQLERALDQSVRDLKIGVTAPSHDVLKAAICAKTTVLPGCTETLQLEMIPLNMRNYVEPPASADCVDVSQEATPQRSFSHGGGGQMMFLRACYKFRPLTPASTLNASLPKDAEGYTAIVSTSAFVYEPS</sequence>
<dbReference type="EMBL" id="JSUQ01000017">
    <property type="protein sequence ID" value="KHQ51444.1"/>
    <property type="molecule type" value="Genomic_DNA"/>
</dbReference>
<keyword evidence="2" id="KW-1185">Reference proteome</keyword>
<dbReference type="AlphaFoldDB" id="A0A0B3SLT1"/>
<dbReference type="Proteomes" id="UP000030960">
    <property type="component" value="Unassembled WGS sequence"/>
</dbReference>
<comment type="caution">
    <text evidence="1">The sequence shown here is derived from an EMBL/GenBank/DDBJ whole genome shotgun (WGS) entry which is preliminary data.</text>
</comment>
<proteinExistence type="predicted"/>
<gene>
    <name evidence="1" type="ORF">OA50_03939</name>
</gene>
<name>A0A0B3SLT1_9RHOB</name>